<dbReference type="EMBL" id="MDUX01000051">
    <property type="protein sequence ID" value="KAF7598380.1"/>
    <property type="molecule type" value="Genomic_DNA"/>
</dbReference>
<dbReference type="EMBL" id="NMRN01000047">
    <property type="protein sequence ID" value="PAS92123.1"/>
    <property type="molecule type" value="Genomic_DNA"/>
</dbReference>
<feature type="chain" id="PRO_5012131260" description="PEP-CTERM protein-sorting domain-containing protein" evidence="2">
    <location>
        <begin position="27"/>
        <end position="166"/>
    </location>
</feature>
<dbReference type="NCBIfam" id="NF038126">
    <property type="entry name" value="PEP_CTERM_FxDxF"/>
    <property type="match status" value="1"/>
</dbReference>
<keyword evidence="1" id="KW-1133">Transmembrane helix</keyword>
<reference evidence="4 5" key="2">
    <citation type="submission" date="2017-07" db="EMBL/GenBank/DDBJ databases">
        <title>Candidatus Dactylopiibacterium carminicum, a nitrogen-fixing symbiont of the cochineal insect Dactylopius coccus and Dactylopius opuntiae (Hemiptera: Coccoidea: Dactylopiidae).</title>
        <authorList>
            <person name="Vera A."/>
        </authorList>
    </citation>
    <scope>NUCLEOTIDE SEQUENCE [LARGE SCALE GENOMIC DNA]</scope>
    <source>
        <strain evidence="4 5">NFDCM</strain>
    </source>
</reference>
<feature type="transmembrane region" description="Helical" evidence="1">
    <location>
        <begin position="144"/>
        <end position="161"/>
    </location>
</feature>
<dbReference type="Proteomes" id="UP000216107">
    <property type="component" value="Unassembled WGS sequence"/>
</dbReference>
<evidence type="ECO:0008006" key="7">
    <source>
        <dbReference type="Google" id="ProtNLM"/>
    </source>
</evidence>
<feature type="signal peptide" evidence="2">
    <location>
        <begin position="1"/>
        <end position="26"/>
    </location>
</feature>
<evidence type="ECO:0000313" key="4">
    <source>
        <dbReference type="EMBL" id="PAS92123.1"/>
    </source>
</evidence>
<keyword evidence="1" id="KW-0812">Transmembrane</keyword>
<keyword evidence="1" id="KW-0472">Membrane</keyword>
<evidence type="ECO:0000313" key="5">
    <source>
        <dbReference type="Proteomes" id="UP000216107"/>
    </source>
</evidence>
<proteinExistence type="predicted"/>
<name>A0A272EPT0_9RHOO</name>
<protein>
    <recommendedName>
        <fullName evidence="7">PEP-CTERM protein-sorting domain-containing protein</fullName>
    </recommendedName>
</protein>
<gene>
    <name evidence="3" type="ORF">BGI27_13650</name>
    <name evidence="4" type="ORF">CGU29_13015</name>
</gene>
<evidence type="ECO:0000313" key="6">
    <source>
        <dbReference type="Proteomes" id="UP000623509"/>
    </source>
</evidence>
<accession>A0A272EPT0</accession>
<keyword evidence="6" id="KW-1185">Reference proteome</keyword>
<keyword evidence="2" id="KW-0732">Signal</keyword>
<evidence type="ECO:0000256" key="2">
    <source>
        <dbReference type="SAM" id="SignalP"/>
    </source>
</evidence>
<sequence length="166" mass="16966">MANTKMISGYLAVAGALLVLSSGAQAVTVDWGVHDTSESQRLYSSLFSSSPYNSTFTFSLQSLSDLLASFTTGLTGSGSVGLFSADNTQIGSFSFGGTYSTSSLTFSSLGAGDYYYTISGAGYSPIIGANFSSTLTPVSAVPKPGSLAMLLAGLGMVGLLARRRTA</sequence>
<evidence type="ECO:0000256" key="1">
    <source>
        <dbReference type="SAM" id="Phobius"/>
    </source>
</evidence>
<organism evidence="4 5">
    <name type="scientific">Candidatus Dactylopiibacterium carminicum</name>
    <dbReference type="NCBI Taxonomy" id="857335"/>
    <lineage>
        <taxon>Bacteria</taxon>
        <taxon>Pseudomonadati</taxon>
        <taxon>Pseudomonadota</taxon>
        <taxon>Betaproteobacteria</taxon>
        <taxon>Rhodocyclales</taxon>
        <taxon>Rhodocyclaceae</taxon>
        <taxon>Candidatus Dactylopiibacterium</taxon>
    </lineage>
</organism>
<comment type="caution">
    <text evidence="4">The sequence shown here is derived from an EMBL/GenBank/DDBJ whole genome shotgun (WGS) entry which is preliminary data.</text>
</comment>
<dbReference type="AlphaFoldDB" id="A0A272EPT0"/>
<dbReference type="Proteomes" id="UP000623509">
    <property type="component" value="Unassembled WGS sequence"/>
</dbReference>
<evidence type="ECO:0000313" key="3">
    <source>
        <dbReference type="EMBL" id="KAF7598380.1"/>
    </source>
</evidence>
<reference evidence="3 6" key="1">
    <citation type="submission" date="2016-08" db="EMBL/GenBank/DDBJ databases">
        <title>Candidatus Dactylopiibacterium carminicum genome sequence.</title>
        <authorList>
            <person name="Ramirez-Puebla S.T."/>
            <person name="Ormeno-Orrillo E."/>
            <person name="Vera-Ponce De Leon A."/>
            <person name="Luis L."/>
            <person name="Sanchez-Flores A."/>
            <person name="Monica R."/>
            <person name="Martinez-Romero E."/>
        </authorList>
    </citation>
    <scope>NUCLEOTIDE SEQUENCE [LARGE SCALE GENOMIC DNA]</scope>
    <source>
        <strain evidence="3">END1</strain>
    </source>
</reference>
<dbReference type="RefSeq" id="WP_095525420.1">
    <property type="nucleotide sequence ID" value="NZ_MDUX01000051.1"/>
</dbReference>